<keyword evidence="2" id="KW-1185">Reference proteome</keyword>
<dbReference type="InterPro" id="IPR044543">
    <property type="entry name" value="YHJQ-like"/>
</dbReference>
<dbReference type="Proteomes" id="UP000217065">
    <property type="component" value="Unassembled WGS sequence"/>
</dbReference>
<evidence type="ECO:0000313" key="1">
    <source>
        <dbReference type="EMBL" id="OZS78044.1"/>
    </source>
</evidence>
<dbReference type="OrthoDB" id="5396211at2"/>
<dbReference type="CDD" id="cd08026">
    <property type="entry name" value="DUF326"/>
    <property type="match status" value="1"/>
</dbReference>
<dbReference type="RefSeq" id="WP_094942859.1">
    <property type="nucleotide sequence ID" value="NZ_NOKQ01000211.1"/>
</dbReference>
<dbReference type="Gene3D" id="1.20.1270.360">
    <property type="match status" value="1"/>
</dbReference>
<name>A0A264W394_9BACL</name>
<dbReference type="InterPro" id="IPR005560">
    <property type="entry name" value="Csp_YhjQ"/>
</dbReference>
<dbReference type="PANTHER" id="PTHR37310">
    <property type="entry name" value="CYTOPLASMIC PROTEIN-RELATED"/>
    <property type="match status" value="1"/>
</dbReference>
<proteinExistence type="predicted"/>
<evidence type="ECO:0000313" key="2">
    <source>
        <dbReference type="Proteomes" id="UP000217065"/>
    </source>
</evidence>
<gene>
    <name evidence="1" type="ORF">CF394_08115</name>
</gene>
<dbReference type="PANTHER" id="PTHR37310:SF1">
    <property type="entry name" value="CYTOPLASMIC PROTEIN"/>
    <property type="match status" value="1"/>
</dbReference>
<accession>A0A264W394</accession>
<reference evidence="1 2" key="1">
    <citation type="submission" date="2017-07" db="EMBL/GenBank/DDBJ databases">
        <title>Tetzosporium hominis gen.nov. sp.nov.</title>
        <authorList>
            <person name="Tetz G."/>
            <person name="Tetz V."/>
        </authorList>
    </citation>
    <scope>NUCLEOTIDE SEQUENCE [LARGE SCALE GENOMIC DNA]</scope>
    <source>
        <strain evidence="1 2">VT-49</strain>
    </source>
</reference>
<dbReference type="Pfam" id="PF03860">
    <property type="entry name" value="Csp"/>
    <property type="match status" value="1"/>
</dbReference>
<dbReference type="EMBL" id="NOKQ01000211">
    <property type="protein sequence ID" value="OZS78044.1"/>
    <property type="molecule type" value="Genomic_DNA"/>
</dbReference>
<organism evidence="1 2">
    <name type="scientific">Tetzosporium hominis</name>
    <dbReference type="NCBI Taxonomy" id="2020506"/>
    <lineage>
        <taxon>Bacteria</taxon>
        <taxon>Bacillati</taxon>
        <taxon>Bacillota</taxon>
        <taxon>Bacilli</taxon>
        <taxon>Bacillales</taxon>
        <taxon>Caryophanaceae</taxon>
        <taxon>Tetzosporium</taxon>
    </lineage>
</organism>
<comment type="caution">
    <text evidence="1">The sequence shown here is derived from an EMBL/GenBank/DDBJ whole genome shotgun (WGS) entry which is preliminary data.</text>
</comment>
<sequence length="110" mass="12334">MAHEQHQELIKALHDCAAECNHCFDACLQEEDVKMMAQCIRLDRECADICAFLEHAITRNSPFVSELAAVCATICEACADECEKHADHHDHCKRCAEACRRCAEACRNVA</sequence>
<protein>
    <submittedName>
        <fullName evidence="1">Four-helix bundle copper-binding protein</fullName>
    </submittedName>
</protein>
<dbReference type="AlphaFoldDB" id="A0A264W394"/>